<keyword evidence="3" id="KW-1185">Reference proteome</keyword>
<reference evidence="2" key="1">
    <citation type="journal article" date="2020" name="Stud. Mycol.">
        <title>101 Dothideomycetes genomes: a test case for predicting lifestyles and emergence of pathogens.</title>
        <authorList>
            <person name="Haridas S."/>
            <person name="Albert R."/>
            <person name="Binder M."/>
            <person name="Bloem J."/>
            <person name="Labutti K."/>
            <person name="Salamov A."/>
            <person name="Andreopoulos B."/>
            <person name="Baker S."/>
            <person name="Barry K."/>
            <person name="Bills G."/>
            <person name="Bluhm B."/>
            <person name="Cannon C."/>
            <person name="Castanera R."/>
            <person name="Culley D."/>
            <person name="Daum C."/>
            <person name="Ezra D."/>
            <person name="Gonzalez J."/>
            <person name="Henrissat B."/>
            <person name="Kuo A."/>
            <person name="Liang C."/>
            <person name="Lipzen A."/>
            <person name="Lutzoni F."/>
            <person name="Magnuson J."/>
            <person name="Mondo S."/>
            <person name="Nolan M."/>
            <person name="Ohm R."/>
            <person name="Pangilinan J."/>
            <person name="Park H.-J."/>
            <person name="Ramirez L."/>
            <person name="Alfaro M."/>
            <person name="Sun H."/>
            <person name="Tritt A."/>
            <person name="Yoshinaga Y."/>
            <person name="Zwiers L.-H."/>
            <person name="Turgeon B."/>
            <person name="Goodwin S."/>
            <person name="Spatafora J."/>
            <person name="Crous P."/>
            <person name="Grigoriev I."/>
        </authorList>
    </citation>
    <scope>NUCLEOTIDE SEQUENCE</scope>
    <source>
        <strain evidence="2">CBS 116005</strain>
    </source>
</reference>
<organism evidence="2 3">
    <name type="scientific">Teratosphaeria nubilosa</name>
    <dbReference type="NCBI Taxonomy" id="161662"/>
    <lineage>
        <taxon>Eukaryota</taxon>
        <taxon>Fungi</taxon>
        <taxon>Dikarya</taxon>
        <taxon>Ascomycota</taxon>
        <taxon>Pezizomycotina</taxon>
        <taxon>Dothideomycetes</taxon>
        <taxon>Dothideomycetidae</taxon>
        <taxon>Mycosphaerellales</taxon>
        <taxon>Teratosphaeriaceae</taxon>
        <taxon>Teratosphaeria</taxon>
    </lineage>
</organism>
<dbReference type="Proteomes" id="UP000799436">
    <property type="component" value="Unassembled WGS sequence"/>
</dbReference>
<evidence type="ECO:0000256" key="1">
    <source>
        <dbReference type="SAM" id="MobiDB-lite"/>
    </source>
</evidence>
<dbReference type="AlphaFoldDB" id="A0A6G1LJM6"/>
<dbReference type="EMBL" id="ML995813">
    <property type="protein sequence ID" value="KAF2772820.1"/>
    <property type="molecule type" value="Genomic_DNA"/>
</dbReference>
<dbReference type="OrthoDB" id="3800738at2759"/>
<gene>
    <name evidence="2" type="ORF">EJ03DRAFT_333872</name>
</gene>
<evidence type="ECO:0000313" key="3">
    <source>
        <dbReference type="Proteomes" id="UP000799436"/>
    </source>
</evidence>
<protein>
    <submittedName>
        <fullName evidence="2">Uncharacterized protein</fullName>
    </submittedName>
</protein>
<evidence type="ECO:0000313" key="2">
    <source>
        <dbReference type="EMBL" id="KAF2772820.1"/>
    </source>
</evidence>
<sequence>MAESRKRKGTSNGKEEGANKFTRITGSMNVNAPRQAVFQTVELLENIFLSLPPPDTFVAQKDLICQLPSAGSTFTPYFVKKSSDGANTRGPGTEKMLKAITPFALNPVLLLPCSKGGASAAMRVYHNYNSELLGFALPLRITAPGSWRNMQITDPPCREATLDLEFEKKSQPSVRGRSYSSVRNDYGITLGNLIDGVLHKTYSLLCGSLQLKISGRRCQPEKGKSLSERLKELVQPTMKQP</sequence>
<accession>A0A6G1LJM6</accession>
<proteinExistence type="predicted"/>
<feature type="region of interest" description="Disordered" evidence="1">
    <location>
        <begin position="1"/>
        <end position="21"/>
    </location>
</feature>
<name>A0A6G1LJM6_9PEZI</name>